<proteinExistence type="predicted"/>
<evidence type="ECO:0000256" key="1">
    <source>
        <dbReference type="SAM" id="MobiDB-lite"/>
    </source>
</evidence>
<evidence type="ECO:0000256" key="2">
    <source>
        <dbReference type="SAM" id="Phobius"/>
    </source>
</evidence>
<dbReference type="Proteomes" id="UP000676325">
    <property type="component" value="Unassembled WGS sequence"/>
</dbReference>
<sequence length="243" mass="24682">MDANPQPETTPRPEPEHAEAPATDHAVRSPGEIGGKKFRVGLDDAYVPFRRRTKRRRKTLALALGGLLILGVGAYGLVNLVTAPAQNAAAAACKASSAHDLAAGSGGLAAVGSGASASTKFTLNVYNSTQRRGLAANTAAQLKLRGFLIGQVTNDPLKANLTIPAQVRGAKSQTAELDEVAAEVPGAKIQTDSRTDPSIDLVLGTGFTSLATPQQVTAALSAAQAAEASASAAAEASAAHCSH</sequence>
<dbReference type="EMBL" id="JAGSOH010000071">
    <property type="protein sequence ID" value="MBR7828965.1"/>
    <property type="molecule type" value="Genomic_DNA"/>
</dbReference>
<keyword evidence="5" id="KW-1185">Reference proteome</keyword>
<dbReference type="Gene3D" id="3.30.70.2390">
    <property type="match status" value="1"/>
</dbReference>
<comment type="caution">
    <text evidence="4">The sequence shown here is derived from an EMBL/GenBank/DDBJ whole genome shotgun (WGS) entry which is preliminary data.</text>
</comment>
<dbReference type="RefSeq" id="WP_212520100.1">
    <property type="nucleotide sequence ID" value="NZ_JAGSOH010000071.1"/>
</dbReference>
<keyword evidence="2" id="KW-1133">Transmembrane helix</keyword>
<dbReference type="AlphaFoldDB" id="A0A941E9Z5"/>
<gene>
    <name evidence="4" type="ORF">KDK95_21825</name>
</gene>
<feature type="region of interest" description="Disordered" evidence="1">
    <location>
        <begin position="1"/>
        <end position="34"/>
    </location>
</feature>
<dbReference type="Pfam" id="PF13399">
    <property type="entry name" value="LytR_C"/>
    <property type="match status" value="1"/>
</dbReference>
<keyword evidence="2" id="KW-0472">Membrane</keyword>
<evidence type="ECO:0000313" key="5">
    <source>
        <dbReference type="Proteomes" id="UP000676325"/>
    </source>
</evidence>
<organism evidence="4 5">
    <name type="scientific">Actinospica acidithermotolerans</name>
    <dbReference type="NCBI Taxonomy" id="2828514"/>
    <lineage>
        <taxon>Bacteria</taxon>
        <taxon>Bacillati</taxon>
        <taxon>Actinomycetota</taxon>
        <taxon>Actinomycetes</taxon>
        <taxon>Catenulisporales</taxon>
        <taxon>Actinospicaceae</taxon>
        <taxon>Actinospica</taxon>
    </lineage>
</organism>
<feature type="domain" description="LytR/CpsA/Psr regulator C-terminal" evidence="3">
    <location>
        <begin position="122"/>
        <end position="207"/>
    </location>
</feature>
<dbReference type="InterPro" id="IPR027381">
    <property type="entry name" value="LytR/CpsA/Psr_C"/>
</dbReference>
<evidence type="ECO:0000259" key="3">
    <source>
        <dbReference type="Pfam" id="PF13399"/>
    </source>
</evidence>
<name>A0A941E9Z5_9ACTN</name>
<protein>
    <submittedName>
        <fullName evidence="4">LytR C-terminal domain-containing protein</fullName>
    </submittedName>
</protein>
<feature type="transmembrane region" description="Helical" evidence="2">
    <location>
        <begin position="60"/>
        <end position="78"/>
    </location>
</feature>
<reference evidence="4" key="1">
    <citation type="submission" date="2021-04" db="EMBL/GenBank/DDBJ databases">
        <title>Genome based classification of Actinospica acidithermotolerans sp. nov., an actinobacterium isolated from an Indonesian hot spring.</title>
        <authorList>
            <person name="Kusuma A.B."/>
            <person name="Putra K.E."/>
            <person name="Nafisah S."/>
            <person name="Loh J."/>
            <person name="Nouioui I."/>
            <person name="Goodfellow M."/>
        </authorList>
    </citation>
    <scope>NUCLEOTIDE SEQUENCE</scope>
    <source>
        <strain evidence="4">MGRD01-02</strain>
    </source>
</reference>
<evidence type="ECO:0000313" key="4">
    <source>
        <dbReference type="EMBL" id="MBR7828965.1"/>
    </source>
</evidence>
<keyword evidence="2" id="KW-0812">Transmembrane</keyword>
<accession>A0A941E9Z5</accession>